<dbReference type="SMART" id="SM00195">
    <property type="entry name" value="DSPc"/>
    <property type="match status" value="1"/>
</dbReference>
<reference evidence="7" key="3">
    <citation type="submission" date="2015-06" db="UniProtKB">
        <authorList>
            <consortium name="EnsemblMetazoa"/>
        </authorList>
    </citation>
    <scope>IDENTIFICATION</scope>
</reference>
<dbReference type="Proteomes" id="UP000015101">
    <property type="component" value="Unassembled WGS sequence"/>
</dbReference>
<dbReference type="PANTHER" id="PTHR45961">
    <property type="entry name" value="IP21249P"/>
    <property type="match status" value="1"/>
</dbReference>
<dbReference type="InterPro" id="IPR000340">
    <property type="entry name" value="Dual-sp_phosphatase_cat-dom"/>
</dbReference>
<evidence type="ECO:0000313" key="7">
    <source>
        <dbReference type="EnsemblMetazoa" id="HelroP166577"/>
    </source>
</evidence>
<dbReference type="InParanoid" id="T1EY97"/>
<dbReference type="InterPro" id="IPR020422">
    <property type="entry name" value="TYR_PHOSPHATASE_DUAL_dom"/>
</dbReference>
<dbReference type="Gene3D" id="3.90.190.10">
    <property type="entry name" value="Protein tyrosine phosphatase superfamily"/>
    <property type="match status" value="1"/>
</dbReference>
<feature type="domain" description="Tyrosine-protein phosphatase" evidence="4">
    <location>
        <begin position="8"/>
        <end position="149"/>
    </location>
</feature>
<gene>
    <name evidence="7" type="primary">20201547</name>
    <name evidence="6" type="ORF">HELRODRAFT_166577</name>
</gene>
<evidence type="ECO:0008006" key="9">
    <source>
        <dbReference type="Google" id="ProtNLM"/>
    </source>
</evidence>
<dbReference type="InterPro" id="IPR052103">
    <property type="entry name" value="Dual_spec_Phospatases"/>
</dbReference>
<feature type="domain" description="Tyrosine specific protein phosphatases" evidence="5">
    <location>
        <begin position="69"/>
        <end position="128"/>
    </location>
</feature>
<dbReference type="eggNOG" id="KOG1718">
    <property type="taxonomic scope" value="Eukaryota"/>
</dbReference>
<dbReference type="HOGENOM" id="CLU_027074_3_2_1"/>
<dbReference type="OMA" id="VEMIYFA"/>
<dbReference type="Pfam" id="PF00782">
    <property type="entry name" value="DSPc"/>
    <property type="match status" value="1"/>
</dbReference>
<dbReference type="EMBL" id="AMQM01002465">
    <property type="status" value="NOT_ANNOTATED_CDS"/>
    <property type="molecule type" value="Genomic_DNA"/>
</dbReference>
<dbReference type="RefSeq" id="XP_009010058.1">
    <property type="nucleotide sequence ID" value="XM_009011810.1"/>
</dbReference>
<name>T1EY97_HELRO</name>
<reference evidence="6 8" key="2">
    <citation type="journal article" date="2013" name="Nature">
        <title>Insights into bilaterian evolution from three spiralian genomes.</title>
        <authorList>
            <person name="Simakov O."/>
            <person name="Marletaz F."/>
            <person name="Cho S.J."/>
            <person name="Edsinger-Gonzales E."/>
            <person name="Havlak P."/>
            <person name="Hellsten U."/>
            <person name="Kuo D.H."/>
            <person name="Larsson T."/>
            <person name="Lv J."/>
            <person name="Arendt D."/>
            <person name="Savage R."/>
            <person name="Osoegawa K."/>
            <person name="de Jong P."/>
            <person name="Grimwood J."/>
            <person name="Chapman J.A."/>
            <person name="Shapiro H."/>
            <person name="Aerts A."/>
            <person name="Otillar R.P."/>
            <person name="Terry A.Y."/>
            <person name="Boore J.L."/>
            <person name="Grigoriev I.V."/>
            <person name="Lindberg D.R."/>
            <person name="Seaver E.C."/>
            <person name="Weisblat D.A."/>
            <person name="Putnam N.H."/>
            <person name="Rokhsar D.S."/>
        </authorList>
    </citation>
    <scope>NUCLEOTIDE SEQUENCE</scope>
</reference>
<dbReference type="GeneID" id="20201547"/>
<evidence type="ECO:0000259" key="5">
    <source>
        <dbReference type="PROSITE" id="PS50056"/>
    </source>
</evidence>
<dbReference type="PANTHER" id="PTHR45961:SF6">
    <property type="entry name" value="IP21249P"/>
    <property type="match status" value="1"/>
</dbReference>
<dbReference type="OrthoDB" id="285418at2759"/>
<dbReference type="PROSITE" id="PS50056">
    <property type="entry name" value="TYR_PHOSPHATASE_2"/>
    <property type="match status" value="1"/>
</dbReference>
<dbReference type="PROSITE" id="PS00383">
    <property type="entry name" value="TYR_PHOSPHATASE_1"/>
    <property type="match status" value="1"/>
</dbReference>
<evidence type="ECO:0000256" key="2">
    <source>
        <dbReference type="ARBA" id="ARBA00022801"/>
    </source>
</evidence>
<reference evidence="8" key="1">
    <citation type="submission" date="2012-12" db="EMBL/GenBank/DDBJ databases">
        <authorList>
            <person name="Hellsten U."/>
            <person name="Grimwood J."/>
            <person name="Chapman J.A."/>
            <person name="Shapiro H."/>
            <person name="Aerts A."/>
            <person name="Otillar R.P."/>
            <person name="Terry A.Y."/>
            <person name="Boore J.L."/>
            <person name="Simakov O."/>
            <person name="Marletaz F."/>
            <person name="Cho S.-J."/>
            <person name="Edsinger-Gonzales E."/>
            <person name="Havlak P."/>
            <person name="Kuo D.-H."/>
            <person name="Larsson T."/>
            <person name="Lv J."/>
            <person name="Arendt D."/>
            <person name="Savage R."/>
            <person name="Osoegawa K."/>
            <person name="de Jong P."/>
            <person name="Lindberg D.R."/>
            <person name="Seaver E.C."/>
            <person name="Weisblat D.A."/>
            <person name="Putnam N.H."/>
            <person name="Grigoriev I.V."/>
            <person name="Rokhsar D.S."/>
        </authorList>
    </citation>
    <scope>NUCLEOTIDE SEQUENCE</scope>
</reference>
<dbReference type="AlphaFoldDB" id="T1EY97"/>
<dbReference type="STRING" id="6412.T1EY97"/>
<proteinExistence type="inferred from homology"/>
<evidence type="ECO:0000256" key="1">
    <source>
        <dbReference type="ARBA" id="ARBA00008601"/>
    </source>
</evidence>
<evidence type="ECO:0000313" key="8">
    <source>
        <dbReference type="Proteomes" id="UP000015101"/>
    </source>
</evidence>
<dbReference type="CDD" id="cd14514">
    <property type="entry name" value="DUSP14-like"/>
    <property type="match status" value="1"/>
</dbReference>
<dbReference type="GO" id="GO:0004721">
    <property type="term" value="F:phosphoprotein phosphatase activity"/>
    <property type="evidence" value="ECO:0007669"/>
    <property type="project" value="UniProtKB-KW"/>
</dbReference>
<dbReference type="InterPro" id="IPR029021">
    <property type="entry name" value="Prot-tyrosine_phosphatase-like"/>
</dbReference>
<evidence type="ECO:0000259" key="4">
    <source>
        <dbReference type="PROSITE" id="PS50054"/>
    </source>
</evidence>
<keyword evidence="8" id="KW-1185">Reference proteome</keyword>
<protein>
    <recommendedName>
        <fullName evidence="9">Protein-tyrosine-phosphatase</fullName>
    </recommendedName>
</protein>
<organism evidence="7 8">
    <name type="scientific">Helobdella robusta</name>
    <name type="common">Californian leech</name>
    <dbReference type="NCBI Taxonomy" id="6412"/>
    <lineage>
        <taxon>Eukaryota</taxon>
        <taxon>Metazoa</taxon>
        <taxon>Spiralia</taxon>
        <taxon>Lophotrochozoa</taxon>
        <taxon>Annelida</taxon>
        <taxon>Clitellata</taxon>
        <taxon>Hirudinea</taxon>
        <taxon>Rhynchobdellida</taxon>
        <taxon>Glossiphoniidae</taxon>
        <taxon>Helobdella</taxon>
    </lineage>
</organism>
<keyword evidence="2" id="KW-0378">Hydrolase</keyword>
<accession>T1EY97</accession>
<dbReference type="SUPFAM" id="SSF52799">
    <property type="entry name" value="(Phosphotyrosine protein) phosphatases II"/>
    <property type="match status" value="1"/>
</dbReference>
<dbReference type="PROSITE" id="PS50054">
    <property type="entry name" value="TYR_PHOSPHATASE_DUAL"/>
    <property type="match status" value="1"/>
</dbReference>
<dbReference type="InterPro" id="IPR000387">
    <property type="entry name" value="Tyr_Pase_dom"/>
</dbReference>
<dbReference type="CTD" id="20201547"/>
<sequence length="220" mass="24690">MNLFGALNATTRVTPYLFLGSIDSLNKDKIRQLGVSMVINCAKEIPNVNLPGVEVIKLDIDDIPSAKIEDYFDQCSDLIRSVKNRNGHVLVHCAAGVSRSASICLAYLMKHHGMSLRRAYSHLKVKRPIIRPNVGFFRQLMEYEKKLFGNSSVCLVRSRLGLVPDVYADTIPPGLHFPAQNLPASYTAPYPHVSSRFHYTSLANSIPYRFGNDLSRRWSP</sequence>
<dbReference type="EnsemblMetazoa" id="HelroT166577">
    <property type="protein sequence ID" value="HelroP166577"/>
    <property type="gene ID" value="HelroG166577"/>
</dbReference>
<evidence type="ECO:0000256" key="3">
    <source>
        <dbReference type="ARBA" id="ARBA00022912"/>
    </source>
</evidence>
<dbReference type="KEGG" id="hro:HELRODRAFT_166577"/>
<evidence type="ECO:0000313" key="6">
    <source>
        <dbReference type="EMBL" id="ESO11570.1"/>
    </source>
</evidence>
<dbReference type="InterPro" id="IPR016130">
    <property type="entry name" value="Tyr_Pase_AS"/>
</dbReference>
<dbReference type="EMBL" id="KB095812">
    <property type="protein sequence ID" value="ESO11570.1"/>
    <property type="molecule type" value="Genomic_DNA"/>
</dbReference>
<comment type="similarity">
    <text evidence="1">Belongs to the protein-tyrosine phosphatase family. Non-receptor class dual specificity subfamily.</text>
</comment>
<keyword evidence="3" id="KW-0904">Protein phosphatase</keyword>
<dbReference type="FunCoup" id="T1EY97">
    <property type="interactions" value="10"/>
</dbReference>